<protein>
    <recommendedName>
        <fullName evidence="2">DUF6314 domain-containing protein</fullName>
    </recommendedName>
</protein>
<feature type="region of interest" description="Disordered" evidence="1">
    <location>
        <begin position="126"/>
        <end position="146"/>
    </location>
</feature>
<proteinExistence type="predicted"/>
<comment type="caution">
    <text evidence="3">The sequence shown here is derived from an EMBL/GenBank/DDBJ whole genome shotgun (WGS) entry which is preliminary data.</text>
</comment>
<evidence type="ECO:0000313" key="3">
    <source>
        <dbReference type="EMBL" id="KKK26221.1"/>
    </source>
</evidence>
<evidence type="ECO:0000259" key="2">
    <source>
        <dbReference type="Pfam" id="PF19834"/>
    </source>
</evidence>
<dbReference type="InterPro" id="IPR045632">
    <property type="entry name" value="DUF6314"/>
</dbReference>
<sequence>MSHPILNAIFSSLARDTRRWTLLRTLKSDNPLDIQGELRGTAIFTAASPASSSSNSNAIKPSEASLETRDMVYHEEGDMPAQLGVGLRWTKKYIWRISESGPISVWFVKVGSDDEPDYLFHEFEFSSSSPASDQQGQGEGPRAEETFVTPPVPPVVEGSSLSPTKVITAHGNHLCINDMYRTAYAFRVHEESGQVVSWASRHVVKGPKKNQDIMNLYQLVG</sequence>
<evidence type="ECO:0000313" key="4">
    <source>
        <dbReference type="Proteomes" id="UP000034291"/>
    </source>
</evidence>
<feature type="domain" description="DUF6314" evidence="2">
    <location>
        <begin position="19"/>
        <end position="129"/>
    </location>
</feature>
<accession>A0A0F8VSM3</accession>
<feature type="domain" description="DUF6314" evidence="2">
    <location>
        <begin position="166"/>
        <end position="218"/>
    </location>
</feature>
<dbReference type="EMBL" id="JZBS01000523">
    <property type="protein sequence ID" value="KKK26221.1"/>
    <property type="molecule type" value="Genomic_DNA"/>
</dbReference>
<feature type="compositionally biased region" description="Polar residues" evidence="1">
    <location>
        <begin position="126"/>
        <end position="136"/>
    </location>
</feature>
<reference evidence="3 4" key="1">
    <citation type="submission" date="2015-02" db="EMBL/GenBank/DDBJ databases">
        <title>Draft Genome Sequences of Two Closely-Related Aflatoxigenic Aspergillus Species Obtained from the Cote d'Ivoire.</title>
        <authorList>
            <person name="Moore G.G."/>
            <person name="Beltz S.B."/>
            <person name="Mack B.M."/>
        </authorList>
    </citation>
    <scope>NUCLEOTIDE SEQUENCE [LARGE SCALE GENOMIC DNA]</scope>
    <source>
        <strain evidence="3 4">SRRC1468</strain>
    </source>
</reference>
<gene>
    <name evidence="3" type="ORF">ARAM_006463</name>
</gene>
<name>A0A0F8VSM3_9EURO</name>
<dbReference type="OrthoDB" id="66881at2759"/>
<keyword evidence="4" id="KW-1185">Reference proteome</keyword>
<dbReference type="AlphaFoldDB" id="A0A0F8VSM3"/>
<dbReference type="Pfam" id="PF19834">
    <property type="entry name" value="DUF6314"/>
    <property type="match status" value="2"/>
</dbReference>
<evidence type="ECO:0000256" key="1">
    <source>
        <dbReference type="SAM" id="MobiDB-lite"/>
    </source>
</evidence>
<dbReference type="STRING" id="308745.A0A0F8VSM3"/>
<dbReference type="Proteomes" id="UP000034291">
    <property type="component" value="Unassembled WGS sequence"/>
</dbReference>
<organism evidence="3 4">
    <name type="scientific">Aspergillus rambellii</name>
    <dbReference type="NCBI Taxonomy" id="308745"/>
    <lineage>
        <taxon>Eukaryota</taxon>
        <taxon>Fungi</taxon>
        <taxon>Dikarya</taxon>
        <taxon>Ascomycota</taxon>
        <taxon>Pezizomycotina</taxon>
        <taxon>Eurotiomycetes</taxon>
        <taxon>Eurotiomycetidae</taxon>
        <taxon>Eurotiales</taxon>
        <taxon>Aspergillaceae</taxon>
        <taxon>Aspergillus</taxon>
        <taxon>Aspergillus subgen. Nidulantes</taxon>
    </lineage>
</organism>